<name>A0A1R1XIE8_9FUNG</name>
<gene>
    <name evidence="2" type="ORF">AYI69_g8619</name>
</gene>
<feature type="non-terminal residue" evidence="2">
    <location>
        <position position="49"/>
    </location>
</feature>
<feature type="region of interest" description="Disordered" evidence="1">
    <location>
        <begin position="1"/>
        <end position="37"/>
    </location>
</feature>
<proteinExistence type="predicted"/>
<comment type="caution">
    <text evidence="2">The sequence shown here is derived from an EMBL/GenBank/DDBJ whole genome shotgun (WGS) entry which is preliminary data.</text>
</comment>
<evidence type="ECO:0000313" key="3">
    <source>
        <dbReference type="Proteomes" id="UP000187429"/>
    </source>
</evidence>
<feature type="compositionally biased region" description="Polar residues" evidence="1">
    <location>
        <begin position="22"/>
        <end position="33"/>
    </location>
</feature>
<feature type="compositionally biased region" description="Basic and acidic residues" evidence="1">
    <location>
        <begin position="12"/>
        <end position="21"/>
    </location>
</feature>
<evidence type="ECO:0000256" key="1">
    <source>
        <dbReference type="SAM" id="MobiDB-lite"/>
    </source>
</evidence>
<dbReference type="Proteomes" id="UP000187429">
    <property type="component" value="Unassembled WGS sequence"/>
</dbReference>
<accession>A0A1R1XIE8</accession>
<dbReference type="AlphaFoldDB" id="A0A1R1XIE8"/>
<protein>
    <submittedName>
        <fullName evidence="2">Uncharacterized protein</fullName>
    </submittedName>
</protein>
<sequence>MPPGPTPNFPDNLEKDTEMDQKQNQQQENTMSPEQEYIENQIRIQVQAQ</sequence>
<keyword evidence="3" id="KW-1185">Reference proteome</keyword>
<dbReference type="EMBL" id="LSSM01004664">
    <property type="protein sequence ID" value="OMJ14409.1"/>
    <property type="molecule type" value="Genomic_DNA"/>
</dbReference>
<evidence type="ECO:0000313" key="2">
    <source>
        <dbReference type="EMBL" id="OMJ14409.1"/>
    </source>
</evidence>
<reference evidence="3" key="1">
    <citation type="submission" date="2017-01" db="EMBL/GenBank/DDBJ databases">
        <authorList>
            <person name="Wang Y."/>
            <person name="White M."/>
            <person name="Kvist S."/>
            <person name="Moncalvo J.-M."/>
        </authorList>
    </citation>
    <scope>NUCLEOTIDE SEQUENCE [LARGE SCALE GENOMIC DNA]</scope>
    <source>
        <strain evidence="3">ID-206-W2</strain>
    </source>
</reference>
<organism evidence="2 3">
    <name type="scientific">Smittium culicis</name>
    <dbReference type="NCBI Taxonomy" id="133412"/>
    <lineage>
        <taxon>Eukaryota</taxon>
        <taxon>Fungi</taxon>
        <taxon>Fungi incertae sedis</taxon>
        <taxon>Zoopagomycota</taxon>
        <taxon>Kickxellomycotina</taxon>
        <taxon>Harpellomycetes</taxon>
        <taxon>Harpellales</taxon>
        <taxon>Legeriomycetaceae</taxon>
        <taxon>Smittium</taxon>
    </lineage>
</organism>